<gene>
    <name evidence="9" type="ORF">LCGC14_0505270</name>
</gene>
<dbReference type="PROSITE" id="PS51402">
    <property type="entry name" value="CATALASE_3"/>
    <property type="match status" value="1"/>
</dbReference>
<keyword evidence="6" id="KW-0408">Iron</keyword>
<keyword evidence="2" id="KW-0575">Peroxidase</keyword>
<dbReference type="Gene3D" id="2.40.180.10">
    <property type="entry name" value="Catalase core domain"/>
    <property type="match status" value="1"/>
</dbReference>
<keyword evidence="7" id="KW-0812">Transmembrane</keyword>
<evidence type="ECO:0000256" key="5">
    <source>
        <dbReference type="ARBA" id="ARBA00023002"/>
    </source>
</evidence>
<evidence type="ECO:0000256" key="7">
    <source>
        <dbReference type="SAM" id="Phobius"/>
    </source>
</evidence>
<keyword evidence="5" id="KW-0560">Oxidoreductase</keyword>
<dbReference type="GO" id="GO:0005737">
    <property type="term" value="C:cytoplasm"/>
    <property type="evidence" value="ECO:0007669"/>
    <property type="project" value="TreeGrafter"/>
</dbReference>
<feature type="domain" description="Catalase core" evidence="8">
    <location>
        <begin position="19"/>
        <end position="355"/>
    </location>
</feature>
<evidence type="ECO:0000256" key="2">
    <source>
        <dbReference type="ARBA" id="ARBA00022559"/>
    </source>
</evidence>
<feature type="transmembrane region" description="Helical" evidence="7">
    <location>
        <begin position="12"/>
        <end position="31"/>
    </location>
</feature>
<comment type="caution">
    <text evidence="9">The sequence shown here is derived from an EMBL/GenBank/DDBJ whole genome shotgun (WGS) entry which is preliminary data.</text>
</comment>
<evidence type="ECO:0000259" key="8">
    <source>
        <dbReference type="SMART" id="SM01060"/>
    </source>
</evidence>
<evidence type="ECO:0000256" key="6">
    <source>
        <dbReference type="ARBA" id="ARBA00023004"/>
    </source>
</evidence>
<keyword evidence="4" id="KW-0479">Metal-binding</keyword>
<dbReference type="SMART" id="SM01060">
    <property type="entry name" value="Catalase"/>
    <property type="match status" value="1"/>
</dbReference>
<dbReference type="GO" id="GO:0046872">
    <property type="term" value="F:metal ion binding"/>
    <property type="evidence" value="ECO:0007669"/>
    <property type="project" value="UniProtKB-KW"/>
</dbReference>
<dbReference type="InterPro" id="IPR011614">
    <property type="entry name" value="Catalase_core"/>
</dbReference>
<evidence type="ECO:0000256" key="3">
    <source>
        <dbReference type="ARBA" id="ARBA00022617"/>
    </source>
</evidence>
<reference evidence="9" key="1">
    <citation type="journal article" date="2015" name="Nature">
        <title>Complex archaea that bridge the gap between prokaryotes and eukaryotes.</title>
        <authorList>
            <person name="Spang A."/>
            <person name="Saw J.H."/>
            <person name="Jorgensen S.L."/>
            <person name="Zaremba-Niedzwiedzka K."/>
            <person name="Martijn J."/>
            <person name="Lind A.E."/>
            <person name="van Eijk R."/>
            <person name="Schleper C."/>
            <person name="Guy L."/>
            <person name="Ettema T.J."/>
        </authorList>
    </citation>
    <scope>NUCLEOTIDE SEQUENCE</scope>
</reference>
<dbReference type="PANTHER" id="PTHR11465:SF9">
    <property type="entry name" value="CATALASE"/>
    <property type="match status" value="1"/>
</dbReference>
<comment type="similarity">
    <text evidence="1">Belongs to the catalase family.</text>
</comment>
<dbReference type="EMBL" id="LAZR01000601">
    <property type="protein sequence ID" value="KKN63103.1"/>
    <property type="molecule type" value="Genomic_DNA"/>
</dbReference>
<dbReference type="GO" id="GO:0020037">
    <property type="term" value="F:heme binding"/>
    <property type="evidence" value="ECO:0007669"/>
    <property type="project" value="InterPro"/>
</dbReference>
<dbReference type="InterPro" id="IPR020835">
    <property type="entry name" value="Catalase_sf"/>
</dbReference>
<dbReference type="InterPro" id="IPR018028">
    <property type="entry name" value="Catalase"/>
</dbReference>
<evidence type="ECO:0000313" key="9">
    <source>
        <dbReference type="EMBL" id="KKN63103.1"/>
    </source>
</evidence>
<evidence type="ECO:0000256" key="1">
    <source>
        <dbReference type="ARBA" id="ARBA00005329"/>
    </source>
</evidence>
<evidence type="ECO:0000256" key="4">
    <source>
        <dbReference type="ARBA" id="ARBA00022723"/>
    </source>
</evidence>
<dbReference type="AlphaFoldDB" id="A0A0F9VB94"/>
<dbReference type="GO" id="GO:0042542">
    <property type="term" value="P:response to hydrogen peroxide"/>
    <property type="evidence" value="ECO:0007669"/>
    <property type="project" value="TreeGrafter"/>
</dbReference>
<sequence>MKKFQNSKLARILLLTIIMTVVVITILFLAGKFSPQKLTAQQFVNLQQGDNTHAGFRRAHAKGICIFGDFESNGNLASYSSATLFEKRISPFIGRFSIAGSNPTAPDLKAPVRSLAFVLNNDTNQEWRVAMNTPPVMAVTNPYDFFEQIQALSPDPITKKPDPEKIKAFFKEHPESKAFNDWKANYVPTNSFATEQYHSINAFYLIDKSGHKQAVRWVAVPQATKESLPKLDVDSADALQIQLSKILKNNTIKFDLVFTLANAQDDENNPTIPWPDEREKVTAGTLNIISWEAQQNGKCADKNFDPLVLPDGIRATADPILRARGAAYAESFRRRAKEVLLGTQEIVRSQVGNEQ</sequence>
<dbReference type="PIRSF" id="PIRSF000296">
    <property type="entry name" value="SrpA"/>
    <property type="match status" value="1"/>
</dbReference>
<accession>A0A0F9VB94</accession>
<dbReference type="InterPro" id="IPR024168">
    <property type="entry name" value="Catalase_SrpA-type_pred"/>
</dbReference>
<dbReference type="GO" id="GO:0042744">
    <property type="term" value="P:hydrogen peroxide catabolic process"/>
    <property type="evidence" value="ECO:0007669"/>
    <property type="project" value="TreeGrafter"/>
</dbReference>
<organism evidence="9">
    <name type="scientific">marine sediment metagenome</name>
    <dbReference type="NCBI Taxonomy" id="412755"/>
    <lineage>
        <taxon>unclassified sequences</taxon>
        <taxon>metagenomes</taxon>
        <taxon>ecological metagenomes</taxon>
    </lineage>
</organism>
<keyword evidence="3" id="KW-0349">Heme</keyword>
<proteinExistence type="inferred from homology"/>
<protein>
    <recommendedName>
        <fullName evidence="8">Catalase core domain-containing protein</fullName>
    </recommendedName>
</protein>
<dbReference type="CDD" id="cd08153">
    <property type="entry name" value="srpA_like"/>
    <property type="match status" value="1"/>
</dbReference>
<dbReference type="PANTHER" id="PTHR11465">
    <property type="entry name" value="CATALASE"/>
    <property type="match status" value="1"/>
</dbReference>
<dbReference type="GO" id="GO:0004096">
    <property type="term" value="F:catalase activity"/>
    <property type="evidence" value="ECO:0007669"/>
    <property type="project" value="InterPro"/>
</dbReference>
<dbReference type="Pfam" id="PF00199">
    <property type="entry name" value="Catalase"/>
    <property type="match status" value="1"/>
</dbReference>
<dbReference type="SUPFAM" id="SSF56634">
    <property type="entry name" value="Heme-dependent catalase-like"/>
    <property type="match status" value="1"/>
</dbReference>
<keyword evidence="7" id="KW-0472">Membrane</keyword>
<name>A0A0F9VB94_9ZZZZ</name>
<dbReference type="Gene3D" id="1.20.1280.120">
    <property type="match status" value="1"/>
</dbReference>
<keyword evidence="7" id="KW-1133">Transmembrane helix</keyword>